<evidence type="ECO:0000256" key="2">
    <source>
        <dbReference type="ARBA" id="ARBA00007635"/>
    </source>
</evidence>
<feature type="transmembrane region" description="Helical" evidence="6">
    <location>
        <begin position="163"/>
        <end position="182"/>
    </location>
</feature>
<feature type="transmembrane region" description="Helical" evidence="6">
    <location>
        <begin position="309"/>
        <end position="328"/>
    </location>
</feature>
<evidence type="ECO:0000256" key="4">
    <source>
        <dbReference type="ARBA" id="ARBA00022989"/>
    </source>
</evidence>
<dbReference type="GO" id="GO:0016020">
    <property type="term" value="C:membrane"/>
    <property type="evidence" value="ECO:0007669"/>
    <property type="project" value="UniProtKB-SubCell"/>
</dbReference>
<dbReference type="PANTHER" id="PTHR32322">
    <property type="entry name" value="INNER MEMBRANE TRANSPORTER"/>
    <property type="match status" value="1"/>
</dbReference>
<feature type="domain" description="EamA" evidence="7">
    <location>
        <begin position="306"/>
        <end position="458"/>
    </location>
</feature>
<keyword evidence="4 6" id="KW-1133">Transmembrane helix</keyword>
<dbReference type="GO" id="GO:0009507">
    <property type="term" value="C:chloroplast"/>
    <property type="evidence" value="ECO:0007669"/>
    <property type="project" value="TreeGrafter"/>
</dbReference>
<dbReference type="SUPFAM" id="SSF103481">
    <property type="entry name" value="Multidrug resistance efflux transporter EmrE"/>
    <property type="match status" value="2"/>
</dbReference>
<evidence type="ECO:0000256" key="3">
    <source>
        <dbReference type="ARBA" id="ARBA00022692"/>
    </source>
</evidence>
<keyword evidence="5 6" id="KW-0472">Membrane</keyword>
<comment type="similarity">
    <text evidence="2">Belongs to the drug/metabolite transporter (DMT) superfamily. Plant drug/metabolite exporter (P-DME) (TC 2.A.7.4) family.</text>
</comment>
<evidence type="ECO:0000313" key="8">
    <source>
        <dbReference type="EMBL" id="GFR46932.1"/>
    </source>
</evidence>
<protein>
    <recommendedName>
        <fullName evidence="7">EamA domain-containing protein</fullName>
    </recommendedName>
</protein>
<dbReference type="AlphaFoldDB" id="A0AAD3DUL2"/>
<feature type="transmembrane region" description="Helical" evidence="6">
    <location>
        <begin position="194"/>
        <end position="213"/>
    </location>
</feature>
<feature type="transmembrane region" description="Helical" evidence="6">
    <location>
        <begin position="129"/>
        <end position="151"/>
    </location>
</feature>
<proteinExistence type="inferred from homology"/>
<name>A0AAD3DUL2_9CHLO</name>
<evidence type="ECO:0000259" key="7">
    <source>
        <dbReference type="Pfam" id="PF00892"/>
    </source>
</evidence>
<feature type="transmembrane region" description="Helical" evidence="6">
    <location>
        <begin position="386"/>
        <end position="406"/>
    </location>
</feature>
<feature type="transmembrane region" description="Helical" evidence="6">
    <location>
        <begin position="413"/>
        <end position="435"/>
    </location>
</feature>
<dbReference type="EMBL" id="BMAR01000016">
    <property type="protein sequence ID" value="GFR46932.1"/>
    <property type="molecule type" value="Genomic_DNA"/>
</dbReference>
<dbReference type="PANTHER" id="PTHR32322:SF2">
    <property type="entry name" value="EAMA DOMAIN-CONTAINING PROTEIN"/>
    <property type="match status" value="1"/>
</dbReference>
<sequence>MQVAQLSLGGDVRFSRLYLPERPRDLYRRIRTGAQQTRGLNVKASPDDILNASQAAQAADVLLQHGPQAWNAPTVGPPEGGPHGTHQEIRCTLTGLDGVTCMIEEVPDEEVVETNTSASSSTTPVEPGLLSTLTSAAILISPFFFWGTSMVAMKSVVPHTTPLLLGALRLLPAGVALVGWAAATGRAQPATLKAWSWVLAFALVDAAAFQGFLAEGLTRTSAGLGSVIIDSQPLSVALLAALLFGERLSSVGVAGLLVGVAGLALLEAPEEGLVEAAQQLLSGAWRPELLPPGGLQGFDGAGLLGSGEFWMLLAAQSMAVGTVMVRYVTRHCDPIMATGWHMIIGGAILTALAATHGSAEPATATALSSPLTSLTSQLSHLTLEDALSMSYVSMMGGALSYGVFFWNASHGSLTALSSLTFLTPVFASVAGYLALGEVLSPVQLLGGAVTLSAVWCINHQPHGTQTADASKAEGRAGGQ</sequence>
<feature type="domain" description="EamA" evidence="7">
    <location>
        <begin position="138"/>
        <end position="266"/>
    </location>
</feature>
<comment type="caution">
    <text evidence="8">The sequence shown here is derived from an EMBL/GenBank/DDBJ whole genome shotgun (WGS) entry which is preliminary data.</text>
</comment>
<dbReference type="Pfam" id="PF00892">
    <property type="entry name" value="EamA"/>
    <property type="match status" value="2"/>
</dbReference>
<organism evidence="8 9">
    <name type="scientific">Astrephomene gubernaculifera</name>
    <dbReference type="NCBI Taxonomy" id="47775"/>
    <lineage>
        <taxon>Eukaryota</taxon>
        <taxon>Viridiplantae</taxon>
        <taxon>Chlorophyta</taxon>
        <taxon>core chlorophytes</taxon>
        <taxon>Chlorophyceae</taxon>
        <taxon>CS clade</taxon>
        <taxon>Chlamydomonadales</taxon>
        <taxon>Astrephomenaceae</taxon>
        <taxon>Astrephomene</taxon>
    </lineage>
</organism>
<evidence type="ECO:0000256" key="5">
    <source>
        <dbReference type="ARBA" id="ARBA00023136"/>
    </source>
</evidence>
<gene>
    <name evidence="8" type="ORF">Agub_g8580</name>
</gene>
<dbReference type="InterPro" id="IPR050638">
    <property type="entry name" value="AA-Vitamin_Transporters"/>
</dbReference>
<evidence type="ECO:0000313" key="9">
    <source>
        <dbReference type="Proteomes" id="UP001054857"/>
    </source>
</evidence>
<dbReference type="Proteomes" id="UP001054857">
    <property type="component" value="Unassembled WGS sequence"/>
</dbReference>
<keyword evidence="3 6" id="KW-0812">Transmembrane</keyword>
<accession>A0AAD3DUL2</accession>
<dbReference type="InterPro" id="IPR037185">
    <property type="entry name" value="EmrE-like"/>
</dbReference>
<comment type="subcellular location">
    <subcellularLocation>
        <location evidence="1">Membrane</location>
        <topology evidence="1">Multi-pass membrane protein</topology>
    </subcellularLocation>
</comment>
<evidence type="ECO:0000256" key="1">
    <source>
        <dbReference type="ARBA" id="ARBA00004141"/>
    </source>
</evidence>
<keyword evidence="9" id="KW-1185">Reference proteome</keyword>
<evidence type="ECO:0000256" key="6">
    <source>
        <dbReference type="SAM" id="Phobius"/>
    </source>
</evidence>
<feature type="transmembrane region" description="Helical" evidence="6">
    <location>
        <begin position="340"/>
        <end position="359"/>
    </location>
</feature>
<dbReference type="InterPro" id="IPR000620">
    <property type="entry name" value="EamA_dom"/>
</dbReference>
<reference evidence="8 9" key="1">
    <citation type="journal article" date="2021" name="Sci. Rep.">
        <title>Genome sequencing of the multicellular alga Astrephomene provides insights into convergent evolution of germ-soma differentiation.</title>
        <authorList>
            <person name="Yamashita S."/>
            <person name="Yamamoto K."/>
            <person name="Matsuzaki R."/>
            <person name="Suzuki S."/>
            <person name="Yamaguchi H."/>
            <person name="Hirooka S."/>
            <person name="Minakuchi Y."/>
            <person name="Miyagishima S."/>
            <person name="Kawachi M."/>
            <person name="Toyoda A."/>
            <person name="Nozaki H."/>
        </authorList>
    </citation>
    <scope>NUCLEOTIDE SEQUENCE [LARGE SCALE GENOMIC DNA]</scope>
    <source>
        <strain evidence="8 9">NIES-4017</strain>
    </source>
</reference>